<evidence type="ECO:0000313" key="1">
    <source>
        <dbReference type="EMBL" id="KII71298.1"/>
    </source>
</evidence>
<dbReference type="Proteomes" id="UP000031668">
    <property type="component" value="Unassembled WGS sequence"/>
</dbReference>
<dbReference type="AlphaFoldDB" id="A0A0C2JPK5"/>
<evidence type="ECO:0000313" key="2">
    <source>
        <dbReference type="Proteomes" id="UP000031668"/>
    </source>
</evidence>
<dbReference type="EMBL" id="JWZT01001807">
    <property type="protein sequence ID" value="KII71298.1"/>
    <property type="molecule type" value="Genomic_DNA"/>
</dbReference>
<keyword evidence="2" id="KW-1185">Reference proteome</keyword>
<organism evidence="1 2">
    <name type="scientific">Thelohanellus kitauei</name>
    <name type="common">Myxosporean</name>
    <dbReference type="NCBI Taxonomy" id="669202"/>
    <lineage>
        <taxon>Eukaryota</taxon>
        <taxon>Metazoa</taxon>
        <taxon>Cnidaria</taxon>
        <taxon>Myxozoa</taxon>
        <taxon>Myxosporea</taxon>
        <taxon>Bivalvulida</taxon>
        <taxon>Platysporina</taxon>
        <taxon>Myxobolidae</taxon>
        <taxon>Thelohanellus</taxon>
    </lineage>
</organism>
<comment type="caution">
    <text evidence="1">The sequence shown here is derived from an EMBL/GenBank/DDBJ whole genome shotgun (WGS) entry which is preliminary data.</text>
</comment>
<proteinExistence type="predicted"/>
<sequence>MNDILLGKIHRNLKSYTLKLTVDLYNLIIQSKRHSLNSVDNPKYVRKAYSGGWSIGEISLPHLKDSRELLTYLTFHTSLTFDRRMPSGSTKTLCRKQSPIGSKFKATTYIGNPKSPLPQPAAFIVRGVTPVAHDNEILTPNLHQMEDLEVTGQYEARVHEVAFIVKASLCSHQLGSYLPTKHRYQPLRRLNPCSKVVATDANSAETIEVEG</sequence>
<gene>
    <name evidence="1" type="ORF">RF11_05718</name>
</gene>
<protein>
    <submittedName>
        <fullName evidence="1">Uncharacterized protein</fullName>
    </submittedName>
</protein>
<name>A0A0C2JPK5_THEKT</name>
<accession>A0A0C2JPK5</accession>
<reference evidence="1 2" key="1">
    <citation type="journal article" date="2014" name="Genome Biol. Evol.">
        <title>The genome of the myxosporean Thelohanellus kitauei shows adaptations to nutrient acquisition within its fish host.</title>
        <authorList>
            <person name="Yang Y."/>
            <person name="Xiong J."/>
            <person name="Zhou Z."/>
            <person name="Huo F."/>
            <person name="Miao W."/>
            <person name="Ran C."/>
            <person name="Liu Y."/>
            <person name="Zhang J."/>
            <person name="Feng J."/>
            <person name="Wang M."/>
            <person name="Wang M."/>
            <person name="Wang L."/>
            <person name="Yao B."/>
        </authorList>
    </citation>
    <scope>NUCLEOTIDE SEQUENCE [LARGE SCALE GENOMIC DNA]</scope>
    <source>
        <strain evidence="1">Wuqing</strain>
    </source>
</reference>